<keyword evidence="3" id="KW-1185">Reference proteome</keyword>
<evidence type="ECO:0000256" key="1">
    <source>
        <dbReference type="SAM" id="MobiDB-lite"/>
    </source>
</evidence>
<organism evidence="2 3">
    <name type="scientific">Ancylostoma ceylanicum</name>
    <dbReference type="NCBI Taxonomy" id="53326"/>
    <lineage>
        <taxon>Eukaryota</taxon>
        <taxon>Metazoa</taxon>
        <taxon>Ecdysozoa</taxon>
        <taxon>Nematoda</taxon>
        <taxon>Chromadorea</taxon>
        <taxon>Rhabditida</taxon>
        <taxon>Rhabditina</taxon>
        <taxon>Rhabditomorpha</taxon>
        <taxon>Strongyloidea</taxon>
        <taxon>Ancylostomatidae</taxon>
        <taxon>Ancylostomatinae</taxon>
        <taxon>Ancylostoma</taxon>
    </lineage>
</organism>
<gene>
    <name evidence="2" type="primary">Acey_s0651.g1145</name>
    <name evidence="2" type="ORF">Y032_0651g1145</name>
</gene>
<sequence>MYDHHGREMEAADYRQRKSPATHKTQRGKRQDGGRTTTGGDPHTPDLANLPPGLRSPDDFYLILLELNTSYVGCSTYYKKIFRNWMRASESRTQVEFRINCPYINFEGEDTDVVPLHYCVTNKLCYYPSSPYRRTLSYRSFCRNRRLPASAEQLKHPFPATDGNSHWFKEIMNIIRNDSLTKQQRMGIIRELPVNQTSAEWVSDMKEVSKTIDLFDWFDSEQQRASEPVSSVFKKVAEMMFEGDFLSKTSAEQSEELHSLYKLGETLSPSDGLLLLNTLRKFEEKIEELGLGSASTAKTSR</sequence>
<feature type="compositionally biased region" description="Basic residues" evidence="1">
    <location>
        <begin position="17"/>
        <end position="28"/>
    </location>
</feature>
<feature type="compositionally biased region" description="Basic and acidic residues" evidence="1">
    <location>
        <begin position="1"/>
        <end position="16"/>
    </location>
</feature>
<evidence type="ECO:0000313" key="3">
    <source>
        <dbReference type="Proteomes" id="UP000024635"/>
    </source>
</evidence>
<protein>
    <submittedName>
        <fullName evidence="2">Uncharacterized protein</fullName>
    </submittedName>
</protein>
<feature type="region of interest" description="Disordered" evidence="1">
    <location>
        <begin position="1"/>
        <end position="52"/>
    </location>
</feature>
<proteinExistence type="predicted"/>
<dbReference type="OrthoDB" id="5857648at2759"/>
<dbReference type="EMBL" id="JARK01000251">
    <property type="protein sequence ID" value="EYC39554.1"/>
    <property type="molecule type" value="Genomic_DNA"/>
</dbReference>
<reference evidence="3" key="1">
    <citation type="journal article" date="2015" name="Nat. Genet.">
        <title>The genome and transcriptome of the zoonotic hookworm Ancylostoma ceylanicum identify infection-specific gene families.</title>
        <authorList>
            <person name="Schwarz E.M."/>
            <person name="Hu Y."/>
            <person name="Antoshechkin I."/>
            <person name="Miller M.M."/>
            <person name="Sternberg P.W."/>
            <person name="Aroian R.V."/>
        </authorList>
    </citation>
    <scope>NUCLEOTIDE SEQUENCE</scope>
    <source>
        <strain evidence="3">HY135</strain>
    </source>
</reference>
<dbReference type="Proteomes" id="UP000024635">
    <property type="component" value="Unassembled WGS sequence"/>
</dbReference>
<name>A0A016WIE6_9BILA</name>
<comment type="caution">
    <text evidence="2">The sequence shown here is derived from an EMBL/GenBank/DDBJ whole genome shotgun (WGS) entry which is preliminary data.</text>
</comment>
<accession>A0A016WIE6</accession>
<evidence type="ECO:0000313" key="2">
    <source>
        <dbReference type="EMBL" id="EYC39554.1"/>
    </source>
</evidence>
<dbReference type="AlphaFoldDB" id="A0A016WIE6"/>